<proteinExistence type="predicted"/>
<dbReference type="PROSITE" id="PS51782">
    <property type="entry name" value="LYSM"/>
    <property type="match status" value="2"/>
</dbReference>
<dbReference type="SUPFAM" id="SSF54106">
    <property type="entry name" value="LysM domain"/>
    <property type="match status" value="2"/>
</dbReference>
<dbReference type="STRING" id="763665.A0A2G5B6C2"/>
<gene>
    <name evidence="5" type="ORF">COEREDRAFT_82679</name>
</gene>
<keyword evidence="3" id="KW-0732">Signal</keyword>
<dbReference type="Proteomes" id="UP000242474">
    <property type="component" value="Unassembled WGS sequence"/>
</dbReference>
<dbReference type="InterPro" id="IPR018392">
    <property type="entry name" value="LysM"/>
</dbReference>
<keyword evidence="2" id="KW-0843">Virulence</keyword>
<evidence type="ECO:0000256" key="1">
    <source>
        <dbReference type="ARBA" id="ARBA00022669"/>
    </source>
</evidence>
<evidence type="ECO:0000313" key="5">
    <source>
        <dbReference type="EMBL" id="PIA14550.1"/>
    </source>
</evidence>
<feature type="chain" id="PRO_5013807910" description="LysM domain-containing protein" evidence="3">
    <location>
        <begin position="24"/>
        <end position="165"/>
    </location>
</feature>
<evidence type="ECO:0000256" key="3">
    <source>
        <dbReference type="SAM" id="SignalP"/>
    </source>
</evidence>
<dbReference type="Pfam" id="PF01476">
    <property type="entry name" value="LysM"/>
    <property type="match status" value="2"/>
</dbReference>
<feature type="signal peptide" evidence="3">
    <location>
        <begin position="1"/>
        <end position="23"/>
    </location>
</feature>
<dbReference type="SMART" id="SM00257">
    <property type="entry name" value="LysM"/>
    <property type="match status" value="2"/>
</dbReference>
<dbReference type="PANTHER" id="PTHR34997">
    <property type="entry name" value="AM15"/>
    <property type="match status" value="1"/>
</dbReference>
<dbReference type="AlphaFoldDB" id="A0A2G5B6C2"/>
<feature type="domain" description="LysM" evidence="4">
    <location>
        <begin position="40"/>
        <end position="84"/>
    </location>
</feature>
<dbReference type="InterPro" id="IPR052210">
    <property type="entry name" value="LysM1-like"/>
</dbReference>
<dbReference type="CDD" id="cd00118">
    <property type="entry name" value="LysM"/>
    <property type="match status" value="2"/>
</dbReference>
<dbReference type="Gene3D" id="3.10.350.10">
    <property type="entry name" value="LysM domain"/>
    <property type="match status" value="2"/>
</dbReference>
<organism evidence="5 6">
    <name type="scientific">Coemansia reversa (strain ATCC 12441 / NRRL 1564)</name>
    <dbReference type="NCBI Taxonomy" id="763665"/>
    <lineage>
        <taxon>Eukaryota</taxon>
        <taxon>Fungi</taxon>
        <taxon>Fungi incertae sedis</taxon>
        <taxon>Zoopagomycota</taxon>
        <taxon>Kickxellomycotina</taxon>
        <taxon>Kickxellomycetes</taxon>
        <taxon>Kickxellales</taxon>
        <taxon>Kickxellaceae</taxon>
        <taxon>Coemansia</taxon>
    </lineage>
</organism>
<evidence type="ECO:0000256" key="2">
    <source>
        <dbReference type="ARBA" id="ARBA00023026"/>
    </source>
</evidence>
<name>A0A2G5B6C2_COERN</name>
<dbReference type="InterPro" id="IPR036779">
    <property type="entry name" value="LysM_dom_sf"/>
</dbReference>
<sequence>MFYFRSIVLLVTALLVSAPLSSATDPEFYYGEEPHESDCIMYEVRPGDYCYKIASDNGISYKQFLKQNPGIDCTNLQVGQSVCLIPTSYGGGGWNNGGDNEWSKEHSDNTKYKDKCHSYIVKEGDLCSRIAHNHGISFDKLVELNQNSYGWRGCTRLHVGQKLCV</sequence>
<keyword evidence="6" id="KW-1185">Reference proteome</keyword>
<dbReference type="OrthoDB" id="2281372at2759"/>
<protein>
    <recommendedName>
        <fullName evidence="4">LysM domain-containing protein</fullName>
    </recommendedName>
</protein>
<dbReference type="PANTHER" id="PTHR34997:SF1">
    <property type="entry name" value="PEPTIDOGLYCAN-BINDING LYSIN DOMAIN"/>
    <property type="match status" value="1"/>
</dbReference>
<dbReference type="GO" id="GO:0008061">
    <property type="term" value="F:chitin binding"/>
    <property type="evidence" value="ECO:0007669"/>
    <property type="project" value="UniProtKB-KW"/>
</dbReference>
<evidence type="ECO:0000313" key="6">
    <source>
        <dbReference type="Proteomes" id="UP000242474"/>
    </source>
</evidence>
<keyword evidence="1" id="KW-0147">Chitin-binding</keyword>
<reference evidence="5 6" key="1">
    <citation type="journal article" date="2015" name="Genome Biol. Evol.">
        <title>Phylogenomic analyses indicate that early fungi evolved digesting cell walls of algal ancestors of land plants.</title>
        <authorList>
            <person name="Chang Y."/>
            <person name="Wang S."/>
            <person name="Sekimoto S."/>
            <person name="Aerts A.L."/>
            <person name="Choi C."/>
            <person name="Clum A."/>
            <person name="LaButti K.M."/>
            <person name="Lindquist E.A."/>
            <person name="Yee Ngan C."/>
            <person name="Ohm R.A."/>
            <person name="Salamov A.A."/>
            <person name="Grigoriev I.V."/>
            <person name="Spatafora J.W."/>
            <person name="Berbee M.L."/>
        </authorList>
    </citation>
    <scope>NUCLEOTIDE SEQUENCE [LARGE SCALE GENOMIC DNA]</scope>
    <source>
        <strain evidence="5 6">NRRL 1564</strain>
    </source>
</reference>
<feature type="domain" description="LysM" evidence="4">
    <location>
        <begin position="117"/>
        <end position="165"/>
    </location>
</feature>
<accession>A0A2G5B6C2</accession>
<evidence type="ECO:0000259" key="4">
    <source>
        <dbReference type="PROSITE" id="PS51782"/>
    </source>
</evidence>
<dbReference type="EMBL" id="KZ303516">
    <property type="protein sequence ID" value="PIA14550.1"/>
    <property type="molecule type" value="Genomic_DNA"/>
</dbReference>